<evidence type="ECO:0000313" key="3">
    <source>
        <dbReference type="Proteomes" id="UP000233551"/>
    </source>
</evidence>
<sequence>ENRLRQFTSEQRTNTVTAYQAQTSKTGHCGGRGDSRRGRAGHVSQQSRGGRTGRGGNGYWQNGLGRGNNGPNQPHGYVGRGRDGQYNKNYSQNQTPGLVRSLNVNDRVLVSGPITVICQLCNSPGHFAIQCMQFYNYSISQKLPKSLAAMSLGDGPLETYMDSGAFSHMVVLKGVLQNPSSHFGSTKVILGEGVLLI</sequence>
<feature type="non-terminal residue" evidence="2">
    <location>
        <position position="1"/>
    </location>
</feature>
<name>A0A2I0GRQ0_PUNGR</name>
<dbReference type="EMBL" id="PGOL01044741">
    <property type="protein sequence ID" value="PKH68067.1"/>
    <property type="molecule type" value="Genomic_DNA"/>
</dbReference>
<comment type="caution">
    <text evidence="2">The sequence shown here is derived from an EMBL/GenBank/DDBJ whole genome shotgun (WGS) entry which is preliminary data.</text>
</comment>
<reference evidence="2 3" key="1">
    <citation type="submission" date="2017-11" db="EMBL/GenBank/DDBJ databases">
        <title>De-novo sequencing of pomegranate (Punica granatum L.) genome.</title>
        <authorList>
            <person name="Akparov Z."/>
            <person name="Amiraslanov A."/>
            <person name="Hajiyeva S."/>
            <person name="Abbasov M."/>
            <person name="Kaur K."/>
            <person name="Hamwieh A."/>
            <person name="Solovyev V."/>
            <person name="Salamov A."/>
            <person name="Braich B."/>
            <person name="Kosarev P."/>
            <person name="Mahmoud A."/>
            <person name="Hajiyev E."/>
            <person name="Babayeva S."/>
            <person name="Izzatullayeva V."/>
            <person name="Mammadov A."/>
            <person name="Mammadov A."/>
            <person name="Sharifova S."/>
            <person name="Ojaghi J."/>
            <person name="Eynullazada K."/>
            <person name="Bayramov B."/>
            <person name="Abdulazimova A."/>
            <person name="Shahmuradov I."/>
        </authorList>
    </citation>
    <scope>NUCLEOTIDE SEQUENCE [LARGE SCALE GENOMIC DNA]</scope>
    <source>
        <strain evidence="3">cv. AG2017</strain>
        <tissue evidence="2">Leaf</tissue>
    </source>
</reference>
<evidence type="ECO:0000256" key="1">
    <source>
        <dbReference type="SAM" id="MobiDB-lite"/>
    </source>
</evidence>
<feature type="compositionally biased region" description="Gly residues" evidence="1">
    <location>
        <begin position="50"/>
        <end position="68"/>
    </location>
</feature>
<dbReference type="Proteomes" id="UP000233551">
    <property type="component" value="Unassembled WGS sequence"/>
</dbReference>
<feature type="region of interest" description="Disordered" evidence="1">
    <location>
        <begin position="23"/>
        <end position="75"/>
    </location>
</feature>
<gene>
    <name evidence="2" type="ORF">CRG98_050152</name>
</gene>
<dbReference type="AlphaFoldDB" id="A0A2I0GRQ0"/>
<protein>
    <recommendedName>
        <fullName evidence="4">CCHC-type domain-containing protein</fullName>
    </recommendedName>
</protein>
<accession>A0A2I0GRQ0</accession>
<organism evidence="2 3">
    <name type="scientific">Punica granatum</name>
    <name type="common">Pomegranate</name>
    <dbReference type="NCBI Taxonomy" id="22663"/>
    <lineage>
        <taxon>Eukaryota</taxon>
        <taxon>Viridiplantae</taxon>
        <taxon>Streptophyta</taxon>
        <taxon>Embryophyta</taxon>
        <taxon>Tracheophyta</taxon>
        <taxon>Spermatophyta</taxon>
        <taxon>Magnoliopsida</taxon>
        <taxon>eudicotyledons</taxon>
        <taxon>Gunneridae</taxon>
        <taxon>Pentapetalae</taxon>
        <taxon>rosids</taxon>
        <taxon>malvids</taxon>
        <taxon>Myrtales</taxon>
        <taxon>Lythraceae</taxon>
        <taxon>Punica</taxon>
    </lineage>
</organism>
<evidence type="ECO:0000313" key="2">
    <source>
        <dbReference type="EMBL" id="PKH68067.1"/>
    </source>
</evidence>
<keyword evidence="3" id="KW-1185">Reference proteome</keyword>
<evidence type="ECO:0008006" key="4">
    <source>
        <dbReference type="Google" id="ProtNLM"/>
    </source>
</evidence>
<proteinExistence type="predicted"/>